<evidence type="ECO:0000259" key="2">
    <source>
        <dbReference type="Pfam" id="PF05699"/>
    </source>
</evidence>
<sequence length="634" mass="73391">MSQQITSFFNHVNVNKRKVAVSTEDTDRENVPTNNKRQPAEPDNNNNIEQTVTASLKTVKKWEKEFQIPIGYEQSRTGEVVTKIWCEICTKYSTDRSSSLVTGLSRVKKESLGYHVKSTSHERAVAAKLAKELKDQNEITPLEKGFQKADEKTLIRMDKLFRTVYYLVKNERPFTDFKDLLQLQKCNGLEMGETYFTDKAAKDFACVIADVYFNDLKELLHGADYFSVFCDGSTDRSETDKELIMIKILKKHYPNMLFLSLEEPPTTKAPGSAKRNREAQELAEIMDDHFLKPAKCNGTRWVEHKLLAVSKLLHNWFIIVSHMSNYAEDNTNRGEDRAKAKGIIQKLCQYKFVFYLYFLKDILSEVSRISLTFQRDDINVSSAVTVLQAANATLNDMINNPGAQLLQFDNDVIDNKFHDFTLKNPIERAVLKEQLRRIILGIIDCIQTRFENLHTDELFRACHVFDHKNWPDLNAGDALAQYGLAEIQQIVEHFRPLLQGCDTVAALREWVDLKAYICRNRHFVDVHPLALFQRISVEDSQMNNFQNILKIIHLTSCYPLSNAACERVFSTMKRIKSDWRCRLNNNTLNTLMRINMNEKAFSLDVFEPRPFVTRWWFNGQKSKRPHTVPYGPNQ</sequence>
<organism evidence="3 4">
    <name type="scientific">Crassostrea virginica</name>
    <name type="common">Eastern oyster</name>
    <dbReference type="NCBI Taxonomy" id="6565"/>
    <lineage>
        <taxon>Eukaryota</taxon>
        <taxon>Metazoa</taxon>
        <taxon>Spiralia</taxon>
        <taxon>Lophotrochozoa</taxon>
        <taxon>Mollusca</taxon>
        <taxon>Bivalvia</taxon>
        <taxon>Autobranchia</taxon>
        <taxon>Pteriomorphia</taxon>
        <taxon>Ostreida</taxon>
        <taxon>Ostreoidea</taxon>
        <taxon>Ostreidae</taxon>
        <taxon>Crassostrea</taxon>
    </lineage>
</organism>
<feature type="region of interest" description="Disordered" evidence="1">
    <location>
        <begin position="19"/>
        <end position="47"/>
    </location>
</feature>
<dbReference type="Pfam" id="PF05699">
    <property type="entry name" value="Dimer_Tnp_hAT"/>
    <property type="match status" value="1"/>
</dbReference>
<dbReference type="GeneID" id="111102682"/>
<proteinExistence type="predicted"/>
<evidence type="ECO:0000313" key="3">
    <source>
        <dbReference type="Proteomes" id="UP000694844"/>
    </source>
</evidence>
<feature type="domain" description="HAT C-terminal dimerisation" evidence="2">
    <location>
        <begin position="543"/>
        <end position="595"/>
    </location>
</feature>
<dbReference type="PANTHER" id="PTHR46880">
    <property type="entry name" value="RAS-ASSOCIATING DOMAIN-CONTAINING PROTEIN"/>
    <property type="match status" value="1"/>
</dbReference>
<dbReference type="RefSeq" id="XP_022291234.1">
    <property type="nucleotide sequence ID" value="XM_022435526.1"/>
</dbReference>
<dbReference type="OrthoDB" id="10060990at2759"/>
<feature type="compositionally biased region" description="Polar residues" evidence="1">
    <location>
        <begin position="31"/>
        <end position="47"/>
    </location>
</feature>
<name>A0A8B8AMD2_CRAVI</name>
<dbReference type="InterPro" id="IPR012337">
    <property type="entry name" value="RNaseH-like_sf"/>
</dbReference>
<reference evidence="4" key="1">
    <citation type="submission" date="2025-08" db="UniProtKB">
        <authorList>
            <consortium name="RefSeq"/>
        </authorList>
    </citation>
    <scope>IDENTIFICATION</scope>
    <source>
        <tissue evidence="4">Whole sample</tissue>
    </source>
</reference>
<dbReference type="PANTHER" id="PTHR46880:SF5">
    <property type="entry name" value="DUF4371 DOMAIN-CONTAINING PROTEIN"/>
    <property type="match status" value="1"/>
</dbReference>
<dbReference type="AlphaFoldDB" id="A0A8B8AMD2"/>
<dbReference type="InterPro" id="IPR008906">
    <property type="entry name" value="HATC_C_dom"/>
</dbReference>
<dbReference type="SUPFAM" id="SSF53098">
    <property type="entry name" value="Ribonuclease H-like"/>
    <property type="match status" value="1"/>
</dbReference>
<dbReference type="GO" id="GO:0046983">
    <property type="term" value="F:protein dimerization activity"/>
    <property type="evidence" value="ECO:0007669"/>
    <property type="project" value="InterPro"/>
</dbReference>
<dbReference type="KEGG" id="cvn:111102682"/>
<keyword evidence="3" id="KW-1185">Reference proteome</keyword>
<dbReference type="Proteomes" id="UP000694844">
    <property type="component" value="Chromosome 7"/>
</dbReference>
<protein>
    <submittedName>
        <fullName evidence="4">Zinc finger protein 862-like isoform X1</fullName>
    </submittedName>
</protein>
<evidence type="ECO:0000256" key="1">
    <source>
        <dbReference type="SAM" id="MobiDB-lite"/>
    </source>
</evidence>
<evidence type="ECO:0000313" key="4">
    <source>
        <dbReference type="RefSeq" id="XP_022291234.1"/>
    </source>
</evidence>
<gene>
    <name evidence="4" type="primary">LOC111102682</name>
</gene>
<accession>A0A8B8AMD2</accession>